<dbReference type="SMART" id="SM00271">
    <property type="entry name" value="DnaJ"/>
    <property type="match status" value="1"/>
</dbReference>
<protein>
    <recommendedName>
        <fullName evidence="2">J domain-containing protein</fullName>
    </recommendedName>
</protein>
<proteinExistence type="predicted"/>
<dbReference type="Pfam" id="PF00226">
    <property type="entry name" value="DnaJ"/>
    <property type="match status" value="1"/>
</dbReference>
<dbReference type="PANTHER" id="PTHR44240:SF10">
    <property type="entry name" value="J DOMAIN-CONTAINING PROTEIN"/>
    <property type="match status" value="1"/>
</dbReference>
<evidence type="ECO:0000256" key="1">
    <source>
        <dbReference type="SAM" id="MobiDB-lite"/>
    </source>
</evidence>
<dbReference type="CDD" id="cd06257">
    <property type="entry name" value="DnaJ"/>
    <property type="match status" value="1"/>
</dbReference>
<evidence type="ECO:0000313" key="3">
    <source>
        <dbReference type="EMBL" id="KAF8410435.1"/>
    </source>
</evidence>
<comment type="caution">
    <text evidence="3">The sequence shown here is derived from an EMBL/GenBank/DDBJ whole genome shotgun (WGS) entry which is preliminary data.</text>
</comment>
<evidence type="ECO:0000313" key="4">
    <source>
        <dbReference type="Proteomes" id="UP000655225"/>
    </source>
</evidence>
<gene>
    <name evidence="3" type="ORF">HHK36_002964</name>
</gene>
<dbReference type="PROSITE" id="PS00636">
    <property type="entry name" value="DNAJ_1"/>
    <property type="match status" value="1"/>
</dbReference>
<dbReference type="InterPro" id="IPR018253">
    <property type="entry name" value="DnaJ_domain_CS"/>
</dbReference>
<dbReference type="SUPFAM" id="SSF46565">
    <property type="entry name" value="Chaperone J-domain"/>
    <property type="match status" value="1"/>
</dbReference>
<dbReference type="Gene3D" id="1.10.287.110">
    <property type="entry name" value="DnaJ domain"/>
    <property type="match status" value="1"/>
</dbReference>
<name>A0A834ZN84_TETSI</name>
<feature type="compositionally biased region" description="Low complexity" evidence="1">
    <location>
        <begin position="141"/>
        <end position="159"/>
    </location>
</feature>
<feature type="region of interest" description="Disordered" evidence="1">
    <location>
        <begin position="130"/>
        <end position="175"/>
    </location>
</feature>
<dbReference type="OrthoDB" id="445556at2759"/>
<organism evidence="3 4">
    <name type="scientific">Tetracentron sinense</name>
    <name type="common">Spur-leaf</name>
    <dbReference type="NCBI Taxonomy" id="13715"/>
    <lineage>
        <taxon>Eukaryota</taxon>
        <taxon>Viridiplantae</taxon>
        <taxon>Streptophyta</taxon>
        <taxon>Embryophyta</taxon>
        <taxon>Tracheophyta</taxon>
        <taxon>Spermatophyta</taxon>
        <taxon>Magnoliopsida</taxon>
        <taxon>Trochodendrales</taxon>
        <taxon>Trochodendraceae</taxon>
        <taxon>Tetracentron</taxon>
    </lineage>
</organism>
<sequence>MVGASSPSFIRSSPQFLGPKIPISTPSLAPAPVRFREPGFAAAYTSAEKEKPPYVCSSRMALPASLYEVLGISTGATCQEIKVAYRKLARVSHPDVAAIDRKEKSTDEFMKINAAYSTLSDPEKRADYDRKLFRRQRSFNSSSTTSTSAPTSPASSSTSGFSGHTRRTWETDQCW</sequence>
<dbReference type="InterPro" id="IPR036869">
    <property type="entry name" value="J_dom_sf"/>
</dbReference>
<dbReference type="PRINTS" id="PR00625">
    <property type="entry name" value="JDOMAIN"/>
</dbReference>
<dbReference type="PANTHER" id="PTHR44240">
    <property type="entry name" value="DNAJ DOMAIN (PROKARYOTIC HEAT SHOCK PROTEIN)-RELATED"/>
    <property type="match status" value="1"/>
</dbReference>
<evidence type="ECO:0000259" key="2">
    <source>
        <dbReference type="PROSITE" id="PS50076"/>
    </source>
</evidence>
<dbReference type="InterPro" id="IPR001623">
    <property type="entry name" value="DnaJ_domain"/>
</dbReference>
<dbReference type="EMBL" id="JABCRI010000002">
    <property type="protein sequence ID" value="KAF8410435.1"/>
    <property type="molecule type" value="Genomic_DNA"/>
</dbReference>
<dbReference type="AlphaFoldDB" id="A0A834ZN84"/>
<accession>A0A834ZN84</accession>
<dbReference type="Proteomes" id="UP000655225">
    <property type="component" value="Unassembled WGS sequence"/>
</dbReference>
<dbReference type="OMA" id="SWTEKPR"/>
<dbReference type="InterPro" id="IPR052276">
    <property type="entry name" value="Diphthamide-biosynth_chaperone"/>
</dbReference>
<reference evidence="3 4" key="1">
    <citation type="submission" date="2020-04" db="EMBL/GenBank/DDBJ databases">
        <title>Plant Genome Project.</title>
        <authorList>
            <person name="Zhang R.-G."/>
        </authorList>
    </citation>
    <scope>NUCLEOTIDE SEQUENCE [LARGE SCALE GENOMIC DNA]</scope>
    <source>
        <strain evidence="3">YNK0</strain>
        <tissue evidence="3">Leaf</tissue>
    </source>
</reference>
<dbReference type="PROSITE" id="PS50076">
    <property type="entry name" value="DNAJ_2"/>
    <property type="match status" value="1"/>
</dbReference>
<keyword evidence="4" id="KW-1185">Reference proteome</keyword>
<feature type="domain" description="J" evidence="2">
    <location>
        <begin position="65"/>
        <end position="132"/>
    </location>
</feature>